<sequence length="228" mass="24036">MNKLLGSIALSSALLSASAFATPQYTGVTSASLTNSDLTTAGYYIWSDAGSAATSWHIRWTGIGVPQNPVSWYGSIIFANSDLGDATEYQFETGGVYGDSLYETYNNPFLGFGDGVSFTAATNNTGGIDGIDFYLSDEFDLMGFSLGSSAFTLTADDINYLDEAAEAATGIFIGGDFNNPDALVTYNPFEGGYRYQFEIAAVPEPTSIALLGLGLIGLGAARRKSKKA</sequence>
<dbReference type="RefSeq" id="WP_101895212.1">
    <property type="nucleotide sequence ID" value="NZ_CP022684.1"/>
</dbReference>
<name>A0A2K9LNM7_9GAMM</name>
<dbReference type="EMBL" id="CP022684">
    <property type="protein sequence ID" value="AUM13837.1"/>
    <property type="molecule type" value="Genomic_DNA"/>
</dbReference>
<dbReference type="NCBIfam" id="TIGR02595">
    <property type="entry name" value="PEP_CTERM"/>
    <property type="match status" value="1"/>
</dbReference>
<evidence type="ECO:0000256" key="1">
    <source>
        <dbReference type="SAM" id="SignalP"/>
    </source>
</evidence>
<dbReference type="KEGG" id="kak:Kalk_16000"/>
<evidence type="ECO:0000313" key="4">
    <source>
        <dbReference type="Proteomes" id="UP000235116"/>
    </source>
</evidence>
<dbReference type="Proteomes" id="UP000235116">
    <property type="component" value="Chromosome"/>
</dbReference>
<feature type="signal peptide" evidence="1">
    <location>
        <begin position="1"/>
        <end position="21"/>
    </location>
</feature>
<dbReference type="InterPro" id="IPR013424">
    <property type="entry name" value="Ice-binding_C"/>
</dbReference>
<dbReference type="Pfam" id="PF07589">
    <property type="entry name" value="PEP-CTERM"/>
    <property type="match status" value="1"/>
</dbReference>
<keyword evidence="4" id="KW-1185">Reference proteome</keyword>
<feature type="chain" id="PRO_5014616743" description="Ice-binding protein C-terminal domain-containing protein" evidence="1">
    <location>
        <begin position="22"/>
        <end position="228"/>
    </location>
</feature>
<protein>
    <recommendedName>
        <fullName evidence="2">Ice-binding protein C-terminal domain-containing protein</fullName>
    </recommendedName>
</protein>
<dbReference type="AlphaFoldDB" id="A0A2K9LNM7"/>
<evidence type="ECO:0000259" key="2">
    <source>
        <dbReference type="Pfam" id="PF07589"/>
    </source>
</evidence>
<accession>A0A2K9LNM7</accession>
<dbReference type="OrthoDB" id="9867000at2"/>
<gene>
    <name evidence="3" type="ORF">Kalk_16000</name>
</gene>
<evidence type="ECO:0000313" key="3">
    <source>
        <dbReference type="EMBL" id="AUM13837.1"/>
    </source>
</evidence>
<reference evidence="4" key="1">
    <citation type="submission" date="2017-08" db="EMBL/GenBank/DDBJ databases">
        <title>Direct submision.</title>
        <authorList>
            <person name="Kim S.-J."/>
            <person name="Rhee S.-K."/>
        </authorList>
    </citation>
    <scope>NUCLEOTIDE SEQUENCE [LARGE SCALE GENOMIC DNA]</scope>
    <source>
        <strain evidence="4">GI5</strain>
    </source>
</reference>
<organism evidence="3 4">
    <name type="scientific">Ketobacter alkanivorans</name>
    <dbReference type="NCBI Taxonomy" id="1917421"/>
    <lineage>
        <taxon>Bacteria</taxon>
        <taxon>Pseudomonadati</taxon>
        <taxon>Pseudomonadota</taxon>
        <taxon>Gammaproteobacteria</taxon>
        <taxon>Pseudomonadales</taxon>
        <taxon>Ketobacteraceae</taxon>
        <taxon>Ketobacter</taxon>
    </lineage>
</organism>
<feature type="domain" description="Ice-binding protein C-terminal" evidence="2">
    <location>
        <begin position="201"/>
        <end position="223"/>
    </location>
</feature>
<keyword evidence="1" id="KW-0732">Signal</keyword>
<proteinExistence type="predicted"/>